<keyword evidence="1" id="KW-0175">Coiled coil</keyword>
<name>A0A7S2HA89_9DINO</name>
<sequence>MRAPWARAPASSAADQTVQQDLEAQVHELQAAFAEAQRGGQEASAAAGVLQAALREAQERAEACERDVADLRAEADALQGAREETEAHVSQYRERNAELEEVLKSMTDRDTRLHQLEAALATAERLREEQSPAKRAAESRAEEMEQQVEVLQAQVAAKDAEIIGLKQEVHYLGEAASRADALGGSGTRTAISQGASPVPSASGPPAVYEAVTLSATHVTMPQPRLSGVQPQVMPQVMPQVLPQVQPQVQAQPLQMLAPPVFDPAGPLPVSPSGASMPNLLHLVNTISPTRTAPNPLSLTPRYPGIGGSFQYPAPVVAAPPTPTIMLTPAVSGSFLQSHGAGAVAMQAVPPQQPASWSMTKPLDPARVLSQPRPDLALVSRV</sequence>
<gene>
    <name evidence="2" type="ORF">BRAN1462_LOCUS1157</name>
</gene>
<accession>A0A7S2HA89</accession>
<protein>
    <submittedName>
        <fullName evidence="2">Uncharacterized protein</fullName>
    </submittedName>
</protein>
<feature type="coiled-coil region" evidence="1">
    <location>
        <begin position="19"/>
        <end position="109"/>
    </location>
</feature>
<evidence type="ECO:0000256" key="1">
    <source>
        <dbReference type="SAM" id="Coils"/>
    </source>
</evidence>
<dbReference type="EMBL" id="HBGW01001779">
    <property type="protein sequence ID" value="CAD9484935.1"/>
    <property type="molecule type" value="Transcribed_RNA"/>
</dbReference>
<dbReference type="Gene3D" id="1.10.287.1490">
    <property type="match status" value="1"/>
</dbReference>
<dbReference type="AlphaFoldDB" id="A0A7S2HA89"/>
<dbReference type="SUPFAM" id="SSF57997">
    <property type="entry name" value="Tropomyosin"/>
    <property type="match status" value="1"/>
</dbReference>
<proteinExistence type="predicted"/>
<reference evidence="2" key="1">
    <citation type="submission" date="2021-01" db="EMBL/GenBank/DDBJ databases">
        <authorList>
            <person name="Corre E."/>
            <person name="Pelletier E."/>
            <person name="Niang G."/>
            <person name="Scheremetjew M."/>
            <person name="Finn R."/>
            <person name="Kale V."/>
            <person name="Holt S."/>
            <person name="Cochrane G."/>
            <person name="Meng A."/>
            <person name="Brown T."/>
            <person name="Cohen L."/>
        </authorList>
    </citation>
    <scope>NUCLEOTIDE SEQUENCE</scope>
    <source>
        <strain evidence="2">RCC3387</strain>
    </source>
</reference>
<feature type="coiled-coil region" evidence="1">
    <location>
        <begin position="134"/>
        <end position="168"/>
    </location>
</feature>
<evidence type="ECO:0000313" key="2">
    <source>
        <dbReference type="EMBL" id="CAD9484935.1"/>
    </source>
</evidence>
<organism evidence="2">
    <name type="scientific">Zooxanthella nutricula</name>
    <dbReference type="NCBI Taxonomy" id="1333877"/>
    <lineage>
        <taxon>Eukaryota</taxon>
        <taxon>Sar</taxon>
        <taxon>Alveolata</taxon>
        <taxon>Dinophyceae</taxon>
        <taxon>Peridiniales</taxon>
        <taxon>Peridiniales incertae sedis</taxon>
        <taxon>Zooxanthella</taxon>
    </lineage>
</organism>